<dbReference type="InterPro" id="IPR042301">
    <property type="entry name" value="GH115_sf"/>
</dbReference>
<dbReference type="Proteomes" id="UP001049176">
    <property type="component" value="Chromosome 10"/>
</dbReference>
<dbReference type="EMBL" id="CM032190">
    <property type="protein sequence ID" value="KAG7086665.1"/>
    <property type="molecule type" value="Genomic_DNA"/>
</dbReference>
<dbReference type="Gene3D" id="1.20.58.2150">
    <property type="match status" value="1"/>
</dbReference>
<evidence type="ECO:0000256" key="1">
    <source>
        <dbReference type="ARBA" id="ARBA00022801"/>
    </source>
</evidence>
<keyword evidence="2" id="KW-0732">Signal</keyword>
<feature type="domain" description="Gylcosyl hydrolase 115 C-terminal" evidence="3">
    <location>
        <begin position="833"/>
        <end position="1009"/>
    </location>
</feature>
<organism evidence="4 5">
    <name type="scientific">Marasmius oreades</name>
    <name type="common">fairy-ring Marasmius</name>
    <dbReference type="NCBI Taxonomy" id="181124"/>
    <lineage>
        <taxon>Eukaryota</taxon>
        <taxon>Fungi</taxon>
        <taxon>Dikarya</taxon>
        <taxon>Basidiomycota</taxon>
        <taxon>Agaricomycotina</taxon>
        <taxon>Agaricomycetes</taxon>
        <taxon>Agaricomycetidae</taxon>
        <taxon>Agaricales</taxon>
        <taxon>Marasmiineae</taxon>
        <taxon>Marasmiaceae</taxon>
        <taxon>Marasmius</taxon>
    </lineage>
</organism>
<protein>
    <recommendedName>
        <fullName evidence="3">Gylcosyl hydrolase 115 C-terminal domain-containing protein</fullName>
    </recommendedName>
</protein>
<dbReference type="PANTHER" id="PTHR37842">
    <property type="match status" value="1"/>
</dbReference>
<dbReference type="KEGG" id="more:E1B28_002605"/>
<evidence type="ECO:0000256" key="2">
    <source>
        <dbReference type="SAM" id="SignalP"/>
    </source>
</evidence>
<dbReference type="AlphaFoldDB" id="A0A9P7RNZ1"/>
<name>A0A9P7RNZ1_9AGAR</name>
<dbReference type="InterPro" id="IPR029018">
    <property type="entry name" value="Hex-like_dom2"/>
</dbReference>
<dbReference type="Pfam" id="PF15979">
    <property type="entry name" value="Glyco_hydro_115"/>
    <property type="match status" value="1"/>
</dbReference>
<evidence type="ECO:0000259" key="3">
    <source>
        <dbReference type="Pfam" id="PF17829"/>
    </source>
</evidence>
<dbReference type="OrthoDB" id="4849794at2759"/>
<gene>
    <name evidence="4" type="ORF">E1B28_002605</name>
</gene>
<reference evidence="4" key="1">
    <citation type="journal article" date="2021" name="Genome Biol. Evol.">
        <title>The assembled and annotated genome of the fairy-ring fungus Marasmius oreades.</title>
        <authorList>
            <person name="Hiltunen M."/>
            <person name="Ament-Velasquez S.L."/>
            <person name="Johannesson H."/>
        </authorList>
    </citation>
    <scope>NUCLEOTIDE SEQUENCE</scope>
    <source>
        <strain evidence="4">03SP1</strain>
    </source>
</reference>
<dbReference type="RefSeq" id="XP_043003136.1">
    <property type="nucleotide sequence ID" value="XM_043159533.1"/>
</dbReference>
<dbReference type="InterPro" id="IPR031924">
    <property type="entry name" value="GH115"/>
</dbReference>
<dbReference type="Gene3D" id="3.20.20.520">
    <property type="entry name" value="Glycosyl hydrolase family 115"/>
    <property type="match status" value="1"/>
</dbReference>
<dbReference type="GO" id="GO:0016787">
    <property type="term" value="F:hydrolase activity"/>
    <property type="evidence" value="ECO:0007669"/>
    <property type="project" value="UniProtKB-KW"/>
</dbReference>
<dbReference type="InterPro" id="IPR041437">
    <property type="entry name" value="GH115_C"/>
</dbReference>
<keyword evidence="1" id="KW-0378">Hydrolase</keyword>
<dbReference type="Gene3D" id="3.30.379.10">
    <property type="entry name" value="Chitobiase/beta-hexosaminidase domain 2-like"/>
    <property type="match status" value="1"/>
</dbReference>
<dbReference type="Pfam" id="PF17829">
    <property type="entry name" value="GH115_C"/>
    <property type="match status" value="1"/>
</dbReference>
<feature type="chain" id="PRO_5040370145" description="Gylcosyl hydrolase 115 C-terminal domain-containing protein" evidence="2">
    <location>
        <begin position="22"/>
        <end position="1013"/>
    </location>
</feature>
<dbReference type="GeneID" id="66071681"/>
<dbReference type="PANTHER" id="PTHR37842:SF2">
    <property type="entry name" value="GYLCOSYL HYDROLASE 115 C-TERMINAL DOMAIN-CONTAINING PROTEIN"/>
    <property type="match status" value="1"/>
</dbReference>
<evidence type="ECO:0000313" key="5">
    <source>
        <dbReference type="Proteomes" id="UP001049176"/>
    </source>
</evidence>
<accession>A0A9P7RNZ1</accession>
<evidence type="ECO:0000313" key="4">
    <source>
        <dbReference type="EMBL" id="KAG7086665.1"/>
    </source>
</evidence>
<sequence length="1013" mass="112730">MKFLLLGSALVILASNSIVTALFEPHFVSFGPPPDTQNALKLDSVPSIYVDAQDFPGIHIAAEALSKDFSNVTGVERASTIASIIKFNVSADNELPPGKSSSAIIIGSITSPLIRSLVQSGKLNDTVHIEGQWETFMTSVVDDPGNGIPASRALVVAGSDKRGTIFGIYTLSEQLGVSPWYWWADVPTLQRTEPIFALPTMTIHGPPSIKYRGIFINDESPALASWVQTNFSPASRKFDTEFYKRLFELLLRMKANYLWPAMWPSFPPPGNSFFVDDPLNQVTADLYGIVMSTSHQEPMQRATNEWLVSGRGRWNWEVNKDNVTQFMKEGVERAKECGCESYVTVGMRGDGDSAVEGSNPKAILEDVLATQRQLIKSTYGNETGVRQVWALYKEVQAIYESGLQVPDDLTLFFSDDNFGNIRRLPTEAEKARSGGSGIYYHLEYVGTPRSYKWINTNSLGKAQFQLSTAQQRGADRIWVINVGDIKPMETPLSMIMTMAYNASAVTAQTIPDFLQAYASREFSSASKEDQKEIADLFLGYSRLMGLRRHEHVEPTTYSILNYREGESFVGAWESLSHRAEAVNGRLQEAWKPAFFQLVLHPIKASTTFFSIKIAQGKNAQYANQRRNSANDWAAEALRLFDEDHDLEEEFDTILNGKWAHLMRQPRYGFTSDWRPPYRDALISLSYVQLRQDSIPAVGQMGVSVEGTVGPLPGLFNEGSELAMPSRGVLQPGVTLPSMDPYGARTRWFEMYARGRSELEWSVQGDEEWVKLTPTKGRLTKGNWDNRVEVSIDWDRVPEGFNETTLIRANSTAGDYEEVHLPVLKLNVPAGFSGFVQGDGYVSMNAAHFTSNGEQDTVAYREVPYLSRSINGTGAVGLFPATANLSSFGPWLEYKFYWFTTDKDISATLYFTMALDTDPNQPMQFAVALDSAAPDNSVRLVAAPAQVGDLPKDWTDAVQNLVWKRTVQLGDISAGEHTVRYWASKPEILLEKIEIARSGSSRTSYLGLPESTLV</sequence>
<proteinExistence type="predicted"/>
<keyword evidence="5" id="KW-1185">Reference proteome</keyword>
<comment type="caution">
    <text evidence="4">The sequence shown here is derived from an EMBL/GenBank/DDBJ whole genome shotgun (WGS) entry which is preliminary data.</text>
</comment>
<dbReference type="Gene3D" id="2.60.120.1620">
    <property type="match status" value="1"/>
</dbReference>
<feature type="signal peptide" evidence="2">
    <location>
        <begin position="1"/>
        <end position="21"/>
    </location>
</feature>